<dbReference type="RefSeq" id="WP_143164160.1">
    <property type="nucleotide sequence ID" value="NZ_FQYN01000006.1"/>
</dbReference>
<dbReference type="AlphaFoldDB" id="A0A1M6J0Q2"/>
<evidence type="ECO:0000313" key="2">
    <source>
        <dbReference type="Proteomes" id="UP000184418"/>
    </source>
</evidence>
<accession>A0A1M6J0Q2</accession>
<keyword evidence="2" id="KW-1185">Reference proteome</keyword>
<reference evidence="1 2" key="1">
    <citation type="submission" date="2016-11" db="EMBL/GenBank/DDBJ databases">
        <authorList>
            <person name="Jaros S."/>
            <person name="Januszkiewicz K."/>
            <person name="Wedrychowicz H."/>
        </authorList>
    </citation>
    <scope>NUCLEOTIDE SEQUENCE [LARGE SCALE GENOMIC DNA]</scope>
    <source>
        <strain evidence="1 2">DSM 21074</strain>
    </source>
</reference>
<name>A0A1M6J0Q2_9BACT</name>
<gene>
    <name evidence="1" type="ORF">SAMN02745146_3047</name>
</gene>
<evidence type="ECO:0000313" key="1">
    <source>
        <dbReference type="EMBL" id="SHJ40273.1"/>
    </source>
</evidence>
<protein>
    <submittedName>
        <fullName evidence="1">Uncharacterized protein</fullName>
    </submittedName>
</protein>
<dbReference type="OrthoDB" id="2969555at2"/>
<dbReference type="STRING" id="1121955.SAMN02745146_3047"/>
<dbReference type="EMBL" id="FQYN01000006">
    <property type="protein sequence ID" value="SHJ40273.1"/>
    <property type="molecule type" value="Genomic_DNA"/>
</dbReference>
<dbReference type="Proteomes" id="UP000184418">
    <property type="component" value="Unassembled WGS sequence"/>
</dbReference>
<organism evidence="1 2">
    <name type="scientific">Hymenobacter daecheongensis DSM 21074</name>
    <dbReference type="NCBI Taxonomy" id="1121955"/>
    <lineage>
        <taxon>Bacteria</taxon>
        <taxon>Pseudomonadati</taxon>
        <taxon>Bacteroidota</taxon>
        <taxon>Cytophagia</taxon>
        <taxon>Cytophagales</taxon>
        <taxon>Hymenobacteraceae</taxon>
        <taxon>Hymenobacter</taxon>
    </lineage>
</organism>
<proteinExistence type="predicted"/>
<sequence>MPNLTYLSKNFKSPYTGRNFVGRNTLPVSWGKLMHAAITVGKADATYLNKHGVLSRYERKMRMYMVKVNLIETVATKSTPAQFQHSEVYKSLDPSEKTALSYFMGLTMAKLLASHFLNIPWLQHFDGYATPLKGTRPDLLGMNSKRGFVIMEAKGRTGAATKALMKKAKDQTAVPPFIHSPGGGMHPIIARVASASYANKAGVLAARWEDPEEADLNARSSVIEPLEFLHQYYEPIRTLIDFEAPGTEEKEYEGYTFTTRFFPEVDVTVGLLNKPLEFYLDDSPHSADSAWYITFTRNRRLKGLLNDTSDTGRDLFFGADGVLVALGPSWNSENMQREPSQRDSI</sequence>